<comment type="caution">
    <text evidence="3">The sequence shown here is derived from an EMBL/GenBank/DDBJ whole genome shotgun (WGS) entry which is preliminary data.</text>
</comment>
<dbReference type="PROSITE" id="PS50113">
    <property type="entry name" value="PAC"/>
    <property type="match status" value="1"/>
</dbReference>
<dbReference type="PANTHER" id="PTHR44757:SF2">
    <property type="entry name" value="BIOFILM ARCHITECTURE MAINTENANCE PROTEIN MBAA"/>
    <property type="match status" value="1"/>
</dbReference>
<name>A0ABQ4T3Z7_METOR</name>
<dbReference type="InterPro" id="IPR013767">
    <property type="entry name" value="PAS_fold"/>
</dbReference>
<dbReference type="Gene3D" id="3.30.450.20">
    <property type="entry name" value="PAS domain"/>
    <property type="match status" value="1"/>
</dbReference>
<dbReference type="SMART" id="SM00091">
    <property type="entry name" value="PAS"/>
    <property type="match status" value="1"/>
</dbReference>
<dbReference type="InterPro" id="IPR000014">
    <property type="entry name" value="PAS"/>
</dbReference>
<reference evidence="3" key="1">
    <citation type="journal article" date="2021" name="Front. Microbiol.">
        <title>Comprehensive Comparative Genomics and Phenotyping of Methylobacterium Species.</title>
        <authorList>
            <person name="Alessa O."/>
            <person name="Ogura Y."/>
            <person name="Fujitani Y."/>
            <person name="Takami H."/>
            <person name="Hayashi T."/>
            <person name="Sahin N."/>
            <person name="Tani A."/>
        </authorList>
    </citation>
    <scope>NUCLEOTIDE SEQUENCE</scope>
    <source>
        <strain evidence="3">NBRC 15689</strain>
    </source>
</reference>
<dbReference type="EMBL" id="BPQV01000003">
    <property type="protein sequence ID" value="GJE26370.1"/>
    <property type="molecule type" value="Genomic_DNA"/>
</dbReference>
<feature type="domain" description="PAS" evidence="1">
    <location>
        <begin position="8"/>
        <end position="61"/>
    </location>
</feature>
<dbReference type="PROSITE" id="PS50112">
    <property type="entry name" value="PAS"/>
    <property type="match status" value="1"/>
</dbReference>
<keyword evidence="4" id="KW-1185">Reference proteome</keyword>
<dbReference type="Proteomes" id="UP001055156">
    <property type="component" value="Unassembled WGS sequence"/>
</dbReference>
<dbReference type="InterPro" id="IPR035965">
    <property type="entry name" value="PAS-like_dom_sf"/>
</dbReference>
<proteinExistence type="predicted"/>
<dbReference type="CDD" id="cd00130">
    <property type="entry name" value="PAS"/>
    <property type="match status" value="1"/>
</dbReference>
<evidence type="ECO:0000313" key="3">
    <source>
        <dbReference type="EMBL" id="GJE26370.1"/>
    </source>
</evidence>
<sequence>MSQTIDANQPDLAQLVAAAGDAVVVSDAEGLITLWNPAAERIFGFSQDEALGRNLDLITPERHRQRHWHGYAKTMQTGVTRYGTQLLKVPALHKDGRSLSIAFTVALLKAPDGTVTGIAAIIRDETERWEEERRLRRRVADLEAERSKLAIA</sequence>
<dbReference type="Pfam" id="PF00989">
    <property type="entry name" value="PAS"/>
    <property type="match status" value="1"/>
</dbReference>
<protein>
    <submittedName>
        <fullName evidence="3">Sensor protein FixL</fullName>
    </submittedName>
</protein>
<reference evidence="3" key="2">
    <citation type="submission" date="2021-08" db="EMBL/GenBank/DDBJ databases">
        <authorList>
            <person name="Tani A."/>
            <person name="Ola A."/>
            <person name="Ogura Y."/>
            <person name="Katsura K."/>
            <person name="Hayashi T."/>
        </authorList>
    </citation>
    <scope>NUCLEOTIDE SEQUENCE</scope>
    <source>
        <strain evidence="3">NBRC 15689</strain>
    </source>
</reference>
<dbReference type="InterPro" id="IPR052155">
    <property type="entry name" value="Biofilm_reg_signaling"/>
</dbReference>
<dbReference type="NCBIfam" id="TIGR00229">
    <property type="entry name" value="sensory_box"/>
    <property type="match status" value="1"/>
</dbReference>
<accession>A0ABQ4T3Z7</accession>
<feature type="domain" description="PAC" evidence="2">
    <location>
        <begin position="85"/>
        <end position="137"/>
    </location>
</feature>
<evidence type="ECO:0000259" key="1">
    <source>
        <dbReference type="PROSITE" id="PS50112"/>
    </source>
</evidence>
<dbReference type="SUPFAM" id="SSF55785">
    <property type="entry name" value="PYP-like sensor domain (PAS domain)"/>
    <property type="match status" value="1"/>
</dbReference>
<evidence type="ECO:0000313" key="4">
    <source>
        <dbReference type="Proteomes" id="UP001055156"/>
    </source>
</evidence>
<organism evidence="3 4">
    <name type="scientific">Methylobacterium organophilum</name>
    <dbReference type="NCBI Taxonomy" id="410"/>
    <lineage>
        <taxon>Bacteria</taxon>
        <taxon>Pseudomonadati</taxon>
        <taxon>Pseudomonadota</taxon>
        <taxon>Alphaproteobacteria</taxon>
        <taxon>Hyphomicrobiales</taxon>
        <taxon>Methylobacteriaceae</taxon>
        <taxon>Methylobacterium</taxon>
    </lineage>
</organism>
<evidence type="ECO:0000259" key="2">
    <source>
        <dbReference type="PROSITE" id="PS50113"/>
    </source>
</evidence>
<gene>
    <name evidence="3" type="primary">fixL</name>
    <name evidence="3" type="ORF">LKMONMHP_1221</name>
</gene>
<dbReference type="InterPro" id="IPR000700">
    <property type="entry name" value="PAS-assoc_C"/>
</dbReference>
<dbReference type="PANTHER" id="PTHR44757">
    <property type="entry name" value="DIGUANYLATE CYCLASE DGCP"/>
    <property type="match status" value="1"/>
</dbReference>